<proteinExistence type="predicted"/>
<dbReference type="EMBL" id="BMNT01000008">
    <property type="protein sequence ID" value="GGK75257.1"/>
    <property type="molecule type" value="Genomic_DNA"/>
</dbReference>
<name>A0A917QX84_9ACTN</name>
<dbReference type="AlphaFoldDB" id="A0A917QX84"/>
<keyword evidence="2" id="KW-0732">Signal</keyword>
<organism evidence="3 4">
    <name type="scientific">Sphaerisporangium melleum</name>
    <dbReference type="NCBI Taxonomy" id="321316"/>
    <lineage>
        <taxon>Bacteria</taxon>
        <taxon>Bacillati</taxon>
        <taxon>Actinomycetota</taxon>
        <taxon>Actinomycetes</taxon>
        <taxon>Streptosporangiales</taxon>
        <taxon>Streptosporangiaceae</taxon>
        <taxon>Sphaerisporangium</taxon>
    </lineage>
</organism>
<feature type="region of interest" description="Disordered" evidence="1">
    <location>
        <begin position="55"/>
        <end position="76"/>
    </location>
</feature>
<dbReference type="RefSeq" id="WP_189162458.1">
    <property type="nucleotide sequence ID" value="NZ_BMNT01000008.1"/>
</dbReference>
<reference evidence="3" key="2">
    <citation type="submission" date="2020-09" db="EMBL/GenBank/DDBJ databases">
        <authorList>
            <person name="Sun Q."/>
            <person name="Ohkuma M."/>
        </authorList>
    </citation>
    <scope>NUCLEOTIDE SEQUENCE</scope>
    <source>
        <strain evidence="3">JCM 13064</strain>
    </source>
</reference>
<evidence type="ECO:0000256" key="1">
    <source>
        <dbReference type="SAM" id="MobiDB-lite"/>
    </source>
</evidence>
<dbReference type="Proteomes" id="UP000645217">
    <property type="component" value="Unassembled WGS sequence"/>
</dbReference>
<gene>
    <name evidence="3" type="ORF">GCM10007964_17620</name>
</gene>
<reference evidence="3" key="1">
    <citation type="journal article" date="2014" name="Int. J. Syst. Evol. Microbiol.">
        <title>Complete genome sequence of Corynebacterium casei LMG S-19264T (=DSM 44701T), isolated from a smear-ripened cheese.</title>
        <authorList>
            <consortium name="US DOE Joint Genome Institute (JGI-PGF)"/>
            <person name="Walter F."/>
            <person name="Albersmeier A."/>
            <person name="Kalinowski J."/>
            <person name="Ruckert C."/>
        </authorList>
    </citation>
    <scope>NUCLEOTIDE SEQUENCE</scope>
    <source>
        <strain evidence="3">JCM 13064</strain>
    </source>
</reference>
<comment type="caution">
    <text evidence="3">The sequence shown here is derived from an EMBL/GenBank/DDBJ whole genome shotgun (WGS) entry which is preliminary data.</text>
</comment>
<feature type="chain" id="PRO_5037226123" evidence="2">
    <location>
        <begin position="43"/>
        <end position="139"/>
    </location>
</feature>
<accession>A0A917QX84</accession>
<evidence type="ECO:0000256" key="2">
    <source>
        <dbReference type="SAM" id="SignalP"/>
    </source>
</evidence>
<feature type="signal peptide" evidence="2">
    <location>
        <begin position="1"/>
        <end position="42"/>
    </location>
</feature>
<evidence type="ECO:0000313" key="4">
    <source>
        <dbReference type="Proteomes" id="UP000645217"/>
    </source>
</evidence>
<protein>
    <submittedName>
        <fullName evidence="3">Uncharacterized protein</fullName>
    </submittedName>
</protein>
<sequence length="139" mass="14711">MRVRHHKESRTATAGSGPVRRLGVQVSTAVLLGSLASVPALAAAAPAHAAAAVSSVREGGDGRPIHVNTGNGRRNNSYAAVYSPTVARGQQLVTNTITGGYSRTHTALCKHQRMCVIKQKSRIHHRTANHGHTNRGARQ</sequence>
<keyword evidence="4" id="KW-1185">Reference proteome</keyword>
<evidence type="ECO:0000313" key="3">
    <source>
        <dbReference type="EMBL" id="GGK75257.1"/>
    </source>
</evidence>